<dbReference type="AlphaFoldDB" id="A0A9P9EMB0"/>
<dbReference type="SUPFAM" id="SSF57701">
    <property type="entry name" value="Zn2/Cys6 DNA-binding domain"/>
    <property type="match status" value="1"/>
</dbReference>
<name>A0A9P9EMB0_9HYPO</name>
<reference evidence="4" key="1">
    <citation type="journal article" date="2021" name="Nat. Commun.">
        <title>Genetic determinants of endophytism in the Arabidopsis root mycobiome.</title>
        <authorList>
            <person name="Mesny F."/>
            <person name="Miyauchi S."/>
            <person name="Thiergart T."/>
            <person name="Pickel B."/>
            <person name="Atanasova L."/>
            <person name="Karlsson M."/>
            <person name="Huettel B."/>
            <person name="Barry K.W."/>
            <person name="Haridas S."/>
            <person name="Chen C."/>
            <person name="Bauer D."/>
            <person name="Andreopoulos W."/>
            <person name="Pangilinan J."/>
            <person name="LaButti K."/>
            <person name="Riley R."/>
            <person name="Lipzen A."/>
            <person name="Clum A."/>
            <person name="Drula E."/>
            <person name="Henrissat B."/>
            <person name="Kohler A."/>
            <person name="Grigoriev I.V."/>
            <person name="Martin F.M."/>
            <person name="Hacquard S."/>
        </authorList>
    </citation>
    <scope>NUCLEOTIDE SEQUENCE</scope>
    <source>
        <strain evidence="4">MPI-CAGE-AT-0021</strain>
    </source>
</reference>
<dbReference type="InterPro" id="IPR036864">
    <property type="entry name" value="Zn2-C6_fun-type_DNA-bd_sf"/>
</dbReference>
<gene>
    <name evidence="4" type="ORF">B0J13DRAFT_61123</name>
</gene>
<dbReference type="Gene3D" id="4.10.240.10">
    <property type="entry name" value="Zn(2)-C6 fungal-type DNA-binding domain"/>
    <property type="match status" value="1"/>
</dbReference>
<protein>
    <recommendedName>
        <fullName evidence="3">Zn(2)-C6 fungal-type domain-containing protein</fullName>
    </recommendedName>
</protein>
<dbReference type="GO" id="GO:0000981">
    <property type="term" value="F:DNA-binding transcription factor activity, RNA polymerase II-specific"/>
    <property type="evidence" value="ECO:0007669"/>
    <property type="project" value="InterPro"/>
</dbReference>
<organism evidence="4 5">
    <name type="scientific">Dactylonectria estremocensis</name>
    <dbReference type="NCBI Taxonomy" id="1079267"/>
    <lineage>
        <taxon>Eukaryota</taxon>
        <taxon>Fungi</taxon>
        <taxon>Dikarya</taxon>
        <taxon>Ascomycota</taxon>
        <taxon>Pezizomycotina</taxon>
        <taxon>Sordariomycetes</taxon>
        <taxon>Hypocreomycetidae</taxon>
        <taxon>Hypocreales</taxon>
        <taxon>Nectriaceae</taxon>
        <taxon>Dactylonectria</taxon>
    </lineage>
</organism>
<keyword evidence="5" id="KW-1185">Reference proteome</keyword>
<evidence type="ECO:0000313" key="5">
    <source>
        <dbReference type="Proteomes" id="UP000717696"/>
    </source>
</evidence>
<dbReference type="PROSITE" id="PS50048">
    <property type="entry name" value="ZN2_CY6_FUNGAL_2"/>
    <property type="match status" value="1"/>
</dbReference>
<feature type="region of interest" description="Disordered" evidence="2">
    <location>
        <begin position="83"/>
        <end position="105"/>
    </location>
</feature>
<dbReference type="Proteomes" id="UP000717696">
    <property type="component" value="Unassembled WGS sequence"/>
</dbReference>
<accession>A0A9P9EMB0</accession>
<feature type="domain" description="Zn(2)-C6 fungal-type" evidence="3">
    <location>
        <begin position="7"/>
        <end position="39"/>
    </location>
</feature>
<dbReference type="EMBL" id="JAGMUU010000013">
    <property type="protein sequence ID" value="KAH7140093.1"/>
    <property type="molecule type" value="Genomic_DNA"/>
</dbReference>
<evidence type="ECO:0000256" key="2">
    <source>
        <dbReference type="SAM" id="MobiDB-lite"/>
    </source>
</evidence>
<keyword evidence="1" id="KW-0539">Nucleus</keyword>
<evidence type="ECO:0000313" key="4">
    <source>
        <dbReference type="EMBL" id="KAH7140093.1"/>
    </source>
</evidence>
<dbReference type="Pfam" id="PF00172">
    <property type="entry name" value="Zn_clus"/>
    <property type="match status" value="1"/>
</dbReference>
<evidence type="ECO:0000259" key="3">
    <source>
        <dbReference type="PROSITE" id="PS50048"/>
    </source>
</evidence>
<evidence type="ECO:0000256" key="1">
    <source>
        <dbReference type="ARBA" id="ARBA00023242"/>
    </source>
</evidence>
<dbReference type="PROSITE" id="PS00463">
    <property type="entry name" value="ZN2_CY6_FUNGAL_1"/>
    <property type="match status" value="1"/>
</dbReference>
<feature type="compositionally biased region" description="Polar residues" evidence="2">
    <location>
        <begin position="91"/>
        <end position="101"/>
    </location>
</feature>
<proteinExistence type="predicted"/>
<dbReference type="GO" id="GO:0008270">
    <property type="term" value="F:zinc ion binding"/>
    <property type="evidence" value="ECO:0007669"/>
    <property type="project" value="InterPro"/>
</dbReference>
<dbReference type="InterPro" id="IPR001138">
    <property type="entry name" value="Zn2Cys6_DnaBD"/>
</dbReference>
<dbReference type="SMART" id="SM00066">
    <property type="entry name" value="GAL4"/>
    <property type="match status" value="1"/>
</dbReference>
<comment type="caution">
    <text evidence="4">The sequence shown here is derived from an EMBL/GenBank/DDBJ whole genome shotgun (WGS) entry which is preliminary data.</text>
</comment>
<sequence length="345" mass="38309">MADLRQACDRCHDKKLRCPKQPASLVCSRCAKAGVPCTFSPPTRSLVRNGTVPDGQQQPDVAALDWSSLLAFDQVCNDNPRGETIPDPNIFVTTPPTSDNADTPPPGKISELADLLVSLDRIHAGFPMSAIYRHMSIEAVKHLSQTPDVRFDIQSTIELLLKQGQQLALLYPQVLKQARRHVNRPLEDSLCTIPDCIHHRRLSLRPRLPPALDHSLLNLLVACHLRLIDIFDNLMDHSRVCVHLFSTLPKESEPNFDIPEIRIGSFVAPRDSAASIMTTMLVELHSSLQARCHDMSDLIVSAVDETSLESRMLSMQCEALAIRTVGTLADMRDLRDKLSSAGILR</sequence>
<dbReference type="CDD" id="cd00067">
    <property type="entry name" value="GAL4"/>
    <property type="match status" value="1"/>
</dbReference>
<dbReference type="OrthoDB" id="2574141at2759"/>